<dbReference type="CDD" id="cd00146">
    <property type="entry name" value="PKD"/>
    <property type="match status" value="1"/>
</dbReference>
<dbReference type="EMBL" id="QJTD01000001">
    <property type="protein sequence ID" value="PYE83643.1"/>
    <property type="molecule type" value="Genomic_DNA"/>
</dbReference>
<dbReference type="Pfam" id="PF18911">
    <property type="entry name" value="PKD_4"/>
    <property type="match status" value="1"/>
</dbReference>
<dbReference type="Pfam" id="PF00431">
    <property type="entry name" value="CUB"/>
    <property type="match status" value="1"/>
</dbReference>
<protein>
    <submittedName>
        <fullName evidence="3">CUB-like protein</fullName>
    </submittedName>
</protein>
<dbReference type="SUPFAM" id="SSF49854">
    <property type="entry name" value="Spermadhesin, CUB domain"/>
    <property type="match status" value="1"/>
</dbReference>
<evidence type="ECO:0000313" key="3">
    <source>
        <dbReference type="EMBL" id="PYE83643.1"/>
    </source>
</evidence>
<evidence type="ECO:0000313" key="4">
    <source>
        <dbReference type="Proteomes" id="UP000248054"/>
    </source>
</evidence>
<comment type="caution">
    <text evidence="3">The sequence shown here is derived from an EMBL/GenBank/DDBJ whole genome shotgun (WGS) entry which is preliminary data.</text>
</comment>
<evidence type="ECO:0000256" key="1">
    <source>
        <dbReference type="ARBA" id="ARBA00023157"/>
    </source>
</evidence>
<dbReference type="AlphaFoldDB" id="A0A2V4YIA1"/>
<proteinExistence type="predicted"/>
<dbReference type="InterPro" id="IPR035986">
    <property type="entry name" value="PKD_dom_sf"/>
</dbReference>
<keyword evidence="1" id="KW-1015">Disulfide bond</keyword>
<dbReference type="InterPro" id="IPR049804">
    <property type="entry name" value="Choice_anch_L"/>
</dbReference>
<dbReference type="InterPro" id="IPR022409">
    <property type="entry name" value="PKD/Chitinase_dom"/>
</dbReference>
<dbReference type="SUPFAM" id="SSF49299">
    <property type="entry name" value="PKD domain"/>
    <property type="match status" value="1"/>
</dbReference>
<dbReference type="RefSeq" id="WP_233487595.1">
    <property type="nucleotide sequence ID" value="NZ_QJTD01000001.1"/>
</dbReference>
<dbReference type="NCBIfam" id="NF038133">
    <property type="entry name" value="choice_anch_L"/>
    <property type="match status" value="1"/>
</dbReference>
<reference evidence="3 4" key="1">
    <citation type="submission" date="2018-06" db="EMBL/GenBank/DDBJ databases">
        <title>Genomic Encyclopedia of Type Strains, Phase III (KMG-III): the genomes of soil and plant-associated and newly described type strains.</title>
        <authorList>
            <person name="Whitman W."/>
        </authorList>
    </citation>
    <scope>NUCLEOTIDE SEQUENCE [LARGE SCALE GENOMIC DNA]</scope>
    <source>
        <strain evidence="3 4">CECT 7945</strain>
    </source>
</reference>
<dbReference type="InterPro" id="IPR035914">
    <property type="entry name" value="Sperma_CUB_dom_sf"/>
</dbReference>
<keyword evidence="4" id="KW-1185">Reference proteome</keyword>
<dbReference type="Proteomes" id="UP000248054">
    <property type="component" value="Unassembled WGS sequence"/>
</dbReference>
<dbReference type="CDD" id="cd00041">
    <property type="entry name" value="CUB"/>
    <property type="match status" value="1"/>
</dbReference>
<dbReference type="Gene3D" id="2.60.40.10">
    <property type="entry name" value="Immunoglobulins"/>
    <property type="match status" value="1"/>
</dbReference>
<dbReference type="SMART" id="SM00089">
    <property type="entry name" value="PKD"/>
    <property type="match status" value="1"/>
</dbReference>
<dbReference type="InterPro" id="IPR013783">
    <property type="entry name" value="Ig-like_fold"/>
</dbReference>
<organism evidence="3 4">
    <name type="scientific">Winogradskyella epiphytica</name>
    <dbReference type="NCBI Taxonomy" id="262005"/>
    <lineage>
        <taxon>Bacteria</taxon>
        <taxon>Pseudomonadati</taxon>
        <taxon>Bacteroidota</taxon>
        <taxon>Flavobacteriia</taxon>
        <taxon>Flavobacteriales</taxon>
        <taxon>Flavobacteriaceae</taxon>
        <taxon>Winogradskyella</taxon>
    </lineage>
</organism>
<name>A0A2V4YIA1_9FLAO</name>
<dbReference type="InterPro" id="IPR000859">
    <property type="entry name" value="CUB_dom"/>
</dbReference>
<feature type="domain" description="PKD" evidence="2">
    <location>
        <begin position="184"/>
        <end position="243"/>
    </location>
</feature>
<gene>
    <name evidence="3" type="ORF">DFQ11_1011082</name>
</gene>
<dbReference type="Gene3D" id="2.60.120.290">
    <property type="entry name" value="Spermadhesin, CUB domain"/>
    <property type="match status" value="1"/>
</dbReference>
<accession>A0A2V4YIA1</accession>
<sequence>MKKILFTIALVVSSLGFSQDILMENGTFMRCAPDKFYDSGGEFGPYGNSENLVTTICPQNDNEFIILDFNLFVTQLGATPDTMHIYDGDDTTANLIGSYSGTNSPGTVSASGANTSGCLTIEFVSNESGQGSGWEADILCATPCQDIIASIDNTTPEANGSGVVGILPGESVDFSGSATFSLDGTGATYSWNFGDGNTAIGSEASHTFNTPGTYTVTLTATDANPQGCSATDTITVFVLGPNIVVDQDTFSPEQLIEDVLINSPCAAVSNIVWSTGISFDPVNEPNGIGYFYGDGQSFPFQEGLILSSGDASKAGGPNDTTVSDGSMTWPGDADLIAELGTESYNATYIQFDFTPLADSISFDFLMASEEYDGAGFECQYSDAFAFLLTDSAGNTTNLAVIPGTTTPIKVTNIHPDNGVCGAINEEYFGSYTPFNGAPIVYDGRTAVMTAQANVIPGEDYTIKLVISDDRDTAFDSGVFIKAGSFNLGGDLGDDITIEAGTAECDGTELTLDTRLELATHVWYKDGVEIEGETSSILTVTEPGIYYADFDFSGVCTGSAEPILVEFKDSPTANPVPNLVICSVTGTEEFDLTQNDSALLGTQEPENFNVSYHLSEQDAIDNVGALTSPYTNIETPQTIWARIADSTQTCFDVSSFTVSATGAPTVNPAPNMELCDDNSNDGFESFDLSAQTASILGGQSAA</sequence>
<dbReference type="PROSITE" id="PS50093">
    <property type="entry name" value="PKD"/>
    <property type="match status" value="1"/>
</dbReference>
<evidence type="ECO:0000259" key="2">
    <source>
        <dbReference type="PROSITE" id="PS50093"/>
    </source>
</evidence>
<feature type="non-terminal residue" evidence="3">
    <location>
        <position position="701"/>
    </location>
</feature>
<dbReference type="InterPro" id="IPR000601">
    <property type="entry name" value="PKD_dom"/>
</dbReference>